<evidence type="ECO:0000256" key="1">
    <source>
        <dbReference type="ARBA" id="ARBA00006663"/>
    </source>
</evidence>
<feature type="region of interest" description="Disordered" evidence="3">
    <location>
        <begin position="992"/>
        <end position="1037"/>
    </location>
</feature>
<feature type="compositionally biased region" description="Basic and acidic residues" evidence="3">
    <location>
        <begin position="1017"/>
        <end position="1037"/>
    </location>
</feature>
<dbReference type="PANTHER" id="PTHR21501:SF1">
    <property type="entry name" value="PROTEIN FAM-161"/>
    <property type="match status" value="1"/>
</dbReference>
<feature type="region of interest" description="Disordered" evidence="3">
    <location>
        <begin position="327"/>
        <end position="347"/>
    </location>
</feature>
<dbReference type="Pfam" id="PF10595">
    <property type="entry name" value="FAM161A_B"/>
    <property type="match status" value="1"/>
</dbReference>
<comment type="similarity">
    <text evidence="1">Belongs to the FAM161 family.</text>
</comment>
<organism evidence="4 5">
    <name type="scientific">Cymbomonas tetramitiformis</name>
    <dbReference type="NCBI Taxonomy" id="36881"/>
    <lineage>
        <taxon>Eukaryota</taxon>
        <taxon>Viridiplantae</taxon>
        <taxon>Chlorophyta</taxon>
        <taxon>Pyramimonadophyceae</taxon>
        <taxon>Pyramimonadales</taxon>
        <taxon>Pyramimonadaceae</taxon>
        <taxon>Cymbomonas</taxon>
    </lineage>
</organism>
<evidence type="ECO:0000256" key="2">
    <source>
        <dbReference type="ARBA" id="ARBA00023054"/>
    </source>
</evidence>
<protein>
    <submittedName>
        <fullName evidence="4">Uncharacterized protein</fullName>
    </submittedName>
</protein>
<feature type="region of interest" description="Disordered" evidence="3">
    <location>
        <begin position="195"/>
        <end position="314"/>
    </location>
</feature>
<evidence type="ECO:0000256" key="3">
    <source>
        <dbReference type="SAM" id="MobiDB-lite"/>
    </source>
</evidence>
<feature type="compositionally biased region" description="Basic and acidic residues" evidence="3">
    <location>
        <begin position="60"/>
        <end position="69"/>
    </location>
</feature>
<dbReference type="AlphaFoldDB" id="A0AAE0L8J3"/>
<gene>
    <name evidence="4" type="ORF">CYMTET_16049</name>
</gene>
<dbReference type="InterPro" id="IPR019579">
    <property type="entry name" value="FAM161A/B"/>
</dbReference>
<feature type="region of interest" description="Disordered" evidence="3">
    <location>
        <begin position="19"/>
        <end position="165"/>
    </location>
</feature>
<evidence type="ECO:0000313" key="5">
    <source>
        <dbReference type="Proteomes" id="UP001190700"/>
    </source>
</evidence>
<sequence>MESPDNFDALAEAVAAKRFGGGSVAREMAKKAAQSRPETAAMLRRVQAKHAKPSSNRANQSHERARSSSREQPAADSPGTIDSWGSQDYVLSTDESEPESSAARSIRTSRPHTARSSRSHASGVRASGREYEPRRTSDEEGLDREHPHDSFENRIPSNVAGKYRTRKSILKQTVFNFQDSHPLRASKHCYRSKVEEAEIERAKQGADSRQSKPSQGRAHQHGNSATATLGPKSYYLDSPGDVDDSSLKPARGTATRPQSAHAQRAAARPAWEQTRPRSRETSVSPPKYDYKRQGQALNPTSLSPPKYNIGRRAPEATDQELVAKLGRRADQSAHVRAAAQRDTEEVRVSQEYVNRLESEIARLQGSIQELRRPQPYADAVEPQPEVEFSFGGRAAVAERSRQRASLADHLASSSNSQQTSSLRHASDGRRAAHVGNERGGSEDGLGQEEAESLAEEEEGFRSDLDEADADAYATGKYTDQRFSSYNDELDAVMEGRRTHGGYDSDHERRDLKQASTVEALGLEKAAASLEEVEQDRICNDWLDNDEWMNKYRVHEECRPVQPAPAARASVRESMTMEDLLAEYRGKRGIVEEVETYHSDSEIVSPNRSYSQGLRRSQRIQHDDHIHHGCMQYLGDGPHGDGFPRPDALIQQATNPQPFSFDRREAVRPKSIMQERLEQDLAIAAEKEEANRIHGFKARPLPASVTEPRYMYMVEQAQYTREKRIEERNAKLITEAKPFSFYYRYEASRKKQQEFADEQTVKRGNRFIRKFQANDVPMSTLEPRYHQMEAMDEQRKAYRKHQAYQKWKEAKMPPRLEMHDRAGQKKKKQERRAFGFNPATERPLGYVPDFDTMHERFQSNLRVVKRTKPITEPEPFQLSHKSKKHSMQSQENRRKTLVDMAFDEHELPEQRWPYTKGARAKVIAQPKPVMMPMSEADLRRMETASAYQRRTAVKNAINNGEFDDREGKERRDAQRRMKEAEVRAAAWVKAQKKMMGEDPEADDDPLGGSTDNGAKASSSKDKANIPKQHVDARMAQEEEKAKEVVEQILLQNDVYTYVEEE</sequence>
<feature type="compositionally biased region" description="Low complexity" evidence="3">
    <location>
        <begin position="256"/>
        <end position="270"/>
    </location>
</feature>
<feature type="region of interest" description="Disordered" evidence="3">
    <location>
        <begin position="956"/>
        <end position="977"/>
    </location>
</feature>
<dbReference type="GO" id="GO:0005856">
    <property type="term" value="C:cytoskeleton"/>
    <property type="evidence" value="ECO:0007669"/>
    <property type="project" value="UniProtKB-ARBA"/>
</dbReference>
<comment type="caution">
    <text evidence="4">The sequence shown here is derived from an EMBL/GenBank/DDBJ whole genome shotgun (WGS) entry which is preliminary data.</text>
</comment>
<dbReference type="GO" id="GO:0005929">
    <property type="term" value="C:cilium"/>
    <property type="evidence" value="ECO:0007669"/>
    <property type="project" value="TreeGrafter"/>
</dbReference>
<feature type="compositionally biased region" description="Low complexity" evidence="3">
    <location>
        <begin position="412"/>
        <end position="421"/>
    </location>
</feature>
<feature type="compositionally biased region" description="Basic and acidic residues" evidence="3">
    <location>
        <begin position="964"/>
        <end position="977"/>
    </location>
</feature>
<name>A0AAE0L8J3_9CHLO</name>
<feature type="compositionally biased region" description="Basic residues" evidence="3">
    <location>
        <begin position="107"/>
        <end position="118"/>
    </location>
</feature>
<dbReference type="Proteomes" id="UP001190700">
    <property type="component" value="Unassembled WGS sequence"/>
</dbReference>
<feature type="region of interest" description="Disordered" evidence="3">
    <location>
        <begin position="391"/>
        <end position="466"/>
    </location>
</feature>
<keyword evidence="2" id="KW-0175">Coiled coil</keyword>
<accession>A0AAE0L8J3</accession>
<dbReference type="GO" id="GO:0044782">
    <property type="term" value="P:cilium organization"/>
    <property type="evidence" value="ECO:0007669"/>
    <property type="project" value="TreeGrafter"/>
</dbReference>
<proteinExistence type="inferred from homology"/>
<dbReference type="PANTHER" id="PTHR21501">
    <property type="entry name" value="PROTEIN FAM-161"/>
    <property type="match status" value="1"/>
</dbReference>
<evidence type="ECO:0000313" key="4">
    <source>
        <dbReference type="EMBL" id="KAK3275837.1"/>
    </source>
</evidence>
<feature type="region of interest" description="Disordered" evidence="3">
    <location>
        <begin position="871"/>
        <end position="890"/>
    </location>
</feature>
<feature type="compositionally biased region" description="Basic and acidic residues" evidence="3">
    <location>
        <begin position="424"/>
        <end position="441"/>
    </location>
</feature>
<feature type="compositionally biased region" description="Basic and acidic residues" evidence="3">
    <location>
        <begin position="195"/>
        <end position="210"/>
    </location>
</feature>
<dbReference type="InterPro" id="IPR051655">
    <property type="entry name" value="FAM161"/>
</dbReference>
<dbReference type="EMBL" id="LGRX02006980">
    <property type="protein sequence ID" value="KAK3275837.1"/>
    <property type="molecule type" value="Genomic_DNA"/>
</dbReference>
<reference evidence="4 5" key="1">
    <citation type="journal article" date="2015" name="Genome Biol. Evol.">
        <title>Comparative Genomics of a Bacterivorous Green Alga Reveals Evolutionary Causalities and Consequences of Phago-Mixotrophic Mode of Nutrition.</title>
        <authorList>
            <person name="Burns J.A."/>
            <person name="Paasch A."/>
            <person name="Narechania A."/>
            <person name="Kim E."/>
        </authorList>
    </citation>
    <scope>NUCLEOTIDE SEQUENCE [LARGE SCALE GENOMIC DNA]</scope>
    <source>
        <strain evidence="4 5">PLY_AMNH</strain>
    </source>
</reference>
<feature type="compositionally biased region" description="Basic and acidic residues" evidence="3">
    <location>
        <begin position="127"/>
        <end position="152"/>
    </location>
</feature>
<keyword evidence="5" id="KW-1185">Reference proteome</keyword>
<feature type="compositionally biased region" description="Acidic residues" evidence="3">
    <location>
        <begin position="445"/>
        <end position="458"/>
    </location>
</feature>